<gene>
    <name evidence="3" type="ORF">L798_03135</name>
</gene>
<accession>A0A067RNP1</accession>
<dbReference type="SMART" id="SM00369">
    <property type="entry name" value="LRR_TYP"/>
    <property type="match status" value="6"/>
</dbReference>
<dbReference type="InParanoid" id="A0A067RNP1"/>
<dbReference type="PROSITE" id="PS51450">
    <property type="entry name" value="LRR"/>
    <property type="match status" value="3"/>
</dbReference>
<sequence>MFFWFTSVQQEWLNTSFLVVKMEDYTSDSSDSDGLHRTVDYSYLMLDTHTLYHNIEHFVDMETKDPENVDTLLLHHNTINILPLNMNKFKILKVLDVSSNGLTELPEILSECPLRCLIAKNNNLDSDSFPKSIGSFVNLKELNVSGNNITSFPEQILEVTSLKYLYLGGNHLREISKDIWKLHGLQILYIGGNKLVHVPDSVGKLKQLQALNLSDNILESLPATIANLKNLKSLLLHKNKLRTLPPEIVALKCLTELSLRDNPLVVRFVSNMTLSPPSLLEHAGRAIKVHGIPYGAPDLPRSLIEYLNSAHHCVNPTCKGVFFDNRVEHIKFVDFCGKYRIPLLQYLCSSKCIEDDCNSEVDESGTYGYANSNMMKKVLLG</sequence>
<dbReference type="PANTHER" id="PTHR48051">
    <property type="match status" value="1"/>
</dbReference>
<keyword evidence="4" id="KW-1185">Reference proteome</keyword>
<keyword evidence="2" id="KW-0677">Repeat</keyword>
<dbReference type="eggNOG" id="KOG0619">
    <property type="taxonomic scope" value="Eukaryota"/>
</dbReference>
<dbReference type="InterPro" id="IPR001611">
    <property type="entry name" value="Leu-rich_rpt"/>
</dbReference>
<dbReference type="SMART" id="SM00364">
    <property type="entry name" value="LRR_BAC"/>
    <property type="match status" value="5"/>
</dbReference>
<dbReference type="Pfam" id="PF13855">
    <property type="entry name" value="LRR_8"/>
    <property type="match status" value="2"/>
</dbReference>
<evidence type="ECO:0000313" key="3">
    <source>
        <dbReference type="EMBL" id="KDR21359.1"/>
    </source>
</evidence>
<dbReference type="OrthoDB" id="1053178at2759"/>
<name>A0A067RNP1_ZOONE</name>
<reference evidence="3 4" key="1">
    <citation type="journal article" date="2014" name="Nat. Commun.">
        <title>Molecular traces of alternative social organization in a termite genome.</title>
        <authorList>
            <person name="Terrapon N."/>
            <person name="Li C."/>
            <person name="Robertson H.M."/>
            <person name="Ji L."/>
            <person name="Meng X."/>
            <person name="Booth W."/>
            <person name="Chen Z."/>
            <person name="Childers C.P."/>
            <person name="Glastad K.M."/>
            <person name="Gokhale K."/>
            <person name="Gowin J."/>
            <person name="Gronenberg W."/>
            <person name="Hermansen R.A."/>
            <person name="Hu H."/>
            <person name="Hunt B.G."/>
            <person name="Huylmans A.K."/>
            <person name="Khalil S.M."/>
            <person name="Mitchell R.D."/>
            <person name="Munoz-Torres M.C."/>
            <person name="Mustard J.A."/>
            <person name="Pan H."/>
            <person name="Reese J.T."/>
            <person name="Scharf M.E."/>
            <person name="Sun F."/>
            <person name="Vogel H."/>
            <person name="Xiao J."/>
            <person name="Yang W."/>
            <person name="Yang Z."/>
            <person name="Yang Z."/>
            <person name="Zhou J."/>
            <person name="Zhu J."/>
            <person name="Brent C.S."/>
            <person name="Elsik C.G."/>
            <person name="Goodisman M.A."/>
            <person name="Liberles D.A."/>
            <person name="Roe R.M."/>
            <person name="Vargo E.L."/>
            <person name="Vilcinskas A."/>
            <person name="Wang J."/>
            <person name="Bornberg-Bauer E."/>
            <person name="Korb J."/>
            <person name="Zhang G."/>
            <person name="Liebig J."/>
        </authorList>
    </citation>
    <scope>NUCLEOTIDE SEQUENCE [LARGE SCALE GENOMIC DNA]</scope>
    <source>
        <tissue evidence="3">Whole organism</tissue>
    </source>
</reference>
<keyword evidence="1" id="KW-0433">Leucine-rich repeat</keyword>
<dbReference type="FunCoup" id="A0A067RNP1">
    <property type="interactions" value="115"/>
</dbReference>
<dbReference type="SUPFAM" id="SSF52058">
    <property type="entry name" value="L domain-like"/>
    <property type="match status" value="1"/>
</dbReference>
<dbReference type="OMA" id="GLSQWFP"/>
<dbReference type="STRING" id="136037.A0A067RNP1"/>
<dbReference type="Gene3D" id="3.80.10.10">
    <property type="entry name" value="Ribonuclease Inhibitor"/>
    <property type="match status" value="2"/>
</dbReference>
<dbReference type="InterPro" id="IPR050216">
    <property type="entry name" value="LRR_domain-containing"/>
</dbReference>
<dbReference type="InterPro" id="IPR032675">
    <property type="entry name" value="LRR_dom_sf"/>
</dbReference>
<dbReference type="Proteomes" id="UP000027135">
    <property type="component" value="Unassembled WGS sequence"/>
</dbReference>
<evidence type="ECO:0000256" key="2">
    <source>
        <dbReference type="ARBA" id="ARBA00022737"/>
    </source>
</evidence>
<dbReference type="PANTHER" id="PTHR48051:SF1">
    <property type="entry name" value="RAS SUPPRESSOR PROTEIN 1"/>
    <property type="match status" value="1"/>
</dbReference>
<dbReference type="GO" id="GO:0005737">
    <property type="term" value="C:cytoplasm"/>
    <property type="evidence" value="ECO:0007669"/>
    <property type="project" value="TreeGrafter"/>
</dbReference>
<evidence type="ECO:0000313" key="4">
    <source>
        <dbReference type="Proteomes" id="UP000027135"/>
    </source>
</evidence>
<dbReference type="EMBL" id="KK852559">
    <property type="protein sequence ID" value="KDR21359.1"/>
    <property type="molecule type" value="Genomic_DNA"/>
</dbReference>
<dbReference type="AlphaFoldDB" id="A0A067RNP1"/>
<dbReference type="InterPro" id="IPR003591">
    <property type="entry name" value="Leu-rich_rpt_typical-subtyp"/>
</dbReference>
<evidence type="ECO:0000256" key="1">
    <source>
        <dbReference type="ARBA" id="ARBA00022614"/>
    </source>
</evidence>
<protein>
    <submittedName>
        <fullName evidence="3">Leucine-rich repeat-containing protein 58</fullName>
    </submittedName>
</protein>
<proteinExistence type="predicted"/>
<dbReference type="Pfam" id="PF00560">
    <property type="entry name" value="LRR_1"/>
    <property type="match status" value="1"/>
</dbReference>
<organism evidence="3 4">
    <name type="scientific">Zootermopsis nevadensis</name>
    <name type="common">Dampwood termite</name>
    <dbReference type="NCBI Taxonomy" id="136037"/>
    <lineage>
        <taxon>Eukaryota</taxon>
        <taxon>Metazoa</taxon>
        <taxon>Ecdysozoa</taxon>
        <taxon>Arthropoda</taxon>
        <taxon>Hexapoda</taxon>
        <taxon>Insecta</taxon>
        <taxon>Pterygota</taxon>
        <taxon>Neoptera</taxon>
        <taxon>Polyneoptera</taxon>
        <taxon>Dictyoptera</taxon>
        <taxon>Blattodea</taxon>
        <taxon>Blattoidea</taxon>
        <taxon>Termitoidae</taxon>
        <taxon>Termopsidae</taxon>
        <taxon>Zootermopsis</taxon>
    </lineage>
</organism>